<dbReference type="InterPro" id="IPR006179">
    <property type="entry name" value="5_nucleotidase/apyrase"/>
</dbReference>
<organism evidence="2 3">
    <name type="scientific">Petrimonas mucosa</name>
    <dbReference type="NCBI Taxonomy" id="1642646"/>
    <lineage>
        <taxon>Bacteria</taxon>
        <taxon>Pseudomonadati</taxon>
        <taxon>Bacteroidota</taxon>
        <taxon>Bacteroidia</taxon>
        <taxon>Bacteroidales</taxon>
        <taxon>Dysgonomonadaceae</taxon>
        <taxon>Petrimonas</taxon>
    </lineage>
</organism>
<dbReference type="GO" id="GO:0016787">
    <property type="term" value="F:hydrolase activity"/>
    <property type="evidence" value="ECO:0007669"/>
    <property type="project" value="InterPro"/>
</dbReference>
<dbReference type="Proteomes" id="UP000178485">
    <property type="component" value="Chromosome i"/>
</dbReference>
<dbReference type="SUPFAM" id="SSF55816">
    <property type="entry name" value="5'-nucleotidase (syn. UDP-sugar hydrolase), C-terminal domain"/>
    <property type="match status" value="1"/>
</dbReference>
<name>A0A1G4G7U6_9BACT</name>
<dbReference type="InterPro" id="IPR036907">
    <property type="entry name" value="5'-Nucleotdase_C_sf"/>
</dbReference>
<evidence type="ECO:0000259" key="1">
    <source>
        <dbReference type="Pfam" id="PF02872"/>
    </source>
</evidence>
<dbReference type="PANTHER" id="PTHR11575">
    <property type="entry name" value="5'-NUCLEOTIDASE-RELATED"/>
    <property type="match status" value="1"/>
</dbReference>
<gene>
    <name evidence="2" type="ORF">ING2E5A_1765</name>
</gene>
<dbReference type="InterPro" id="IPR008334">
    <property type="entry name" value="5'-Nucleotdase_C"/>
</dbReference>
<feature type="domain" description="5'-Nucleotidase C-terminal" evidence="1">
    <location>
        <begin position="65"/>
        <end position="208"/>
    </location>
</feature>
<dbReference type="PANTHER" id="PTHR11575:SF24">
    <property type="entry name" value="5'-NUCLEOTIDASE"/>
    <property type="match status" value="1"/>
</dbReference>
<dbReference type="Pfam" id="PF02872">
    <property type="entry name" value="5_nucleotid_C"/>
    <property type="match status" value="1"/>
</dbReference>
<dbReference type="GO" id="GO:0009166">
    <property type="term" value="P:nucleotide catabolic process"/>
    <property type="evidence" value="ECO:0007669"/>
    <property type="project" value="InterPro"/>
</dbReference>
<dbReference type="KEGG" id="pmuc:ING2E5A_1765"/>
<dbReference type="Gene3D" id="3.90.780.10">
    <property type="entry name" value="5'-Nucleotidase, C-terminal domain"/>
    <property type="match status" value="1"/>
</dbReference>
<proteinExistence type="predicted"/>
<dbReference type="STRING" id="1642646.ING2E5A_1765"/>
<keyword evidence="3" id="KW-1185">Reference proteome</keyword>
<evidence type="ECO:0000313" key="2">
    <source>
        <dbReference type="EMBL" id="SCM58338.1"/>
    </source>
</evidence>
<sequence>MNRQPIALVIAATLLISCSSRQYRISNMSGTVVEMDSRFDNNPDKKMVALVQKYKTELDREMSEVIGTSSQLLDYGRPESLLTNLTSDVMKLYGDEQVSGGVDVAIMNVHGHRANMPKGNITVRDLYEIYSFDNSITFLELKGSDLKKIFDAYAWIGGAGISSNVKLTIKERKVSSVTVDGLPVDENRVYKISTLDYLADGNNDMDALRNAIKVTHTGITLRDVMIDYVKEQTRQGSEITSRLDGRITVIE</sequence>
<dbReference type="RefSeq" id="WP_071137031.1">
    <property type="nucleotide sequence ID" value="NZ_DUQN01000044.1"/>
</dbReference>
<protein>
    <recommendedName>
        <fullName evidence="1">5'-Nucleotidase C-terminal domain-containing protein</fullName>
    </recommendedName>
</protein>
<dbReference type="AlphaFoldDB" id="A0A1G4G7U6"/>
<dbReference type="EMBL" id="LT608328">
    <property type="protein sequence ID" value="SCM58338.1"/>
    <property type="molecule type" value="Genomic_DNA"/>
</dbReference>
<dbReference type="PRINTS" id="PR01607">
    <property type="entry name" value="APYRASEFAMLY"/>
</dbReference>
<dbReference type="PROSITE" id="PS51257">
    <property type="entry name" value="PROKAR_LIPOPROTEIN"/>
    <property type="match status" value="1"/>
</dbReference>
<accession>A0A1G4G7U6</accession>
<reference evidence="2 3" key="1">
    <citation type="submission" date="2016-08" db="EMBL/GenBank/DDBJ databases">
        <authorList>
            <person name="Seilhamer J.J."/>
        </authorList>
    </citation>
    <scope>NUCLEOTIDE SEQUENCE [LARGE SCALE GENOMIC DNA]</scope>
    <source>
        <strain evidence="2">ING2-E5A</strain>
    </source>
</reference>
<evidence type="ECO:0000313" key="3">
    <source>
        <dbReference type="Proteomes" id="UP000178485"/>
    </source>
</evidence>